<dbReference type="Pfam" id="PF02899">
    <property type="entry name" value="Phage_int_SAM_1"/>
    <property type="match status" value="1"/>
</dbReference>
<feature type="active site" evidence="9">
    <location>
        <position position="250"/>
    </location>
</feature>
<dbReference type="InterPro" id="IPR023009">
    <property type="entry name" value="Tyrosine_recombinase_XerC/XerD"/>
</dbReference>
<dbReference type="GO" id="GO:0051301">
    <property type="term" value="P:cell division"/>
    <property type="evidence" value="ECO:0007669"/>
    <property type="project" value="UniProtKB-KW"/>
</dbReference>
<keyword evidence="6 9" id="KW-0238">DNA-binding</keyword>
<dbReference type="SUPFAM" id="SSF56349">
    <property type="entry name" value="DNA breaking-rejoining enzymes"/>
    <property type="match status" value="1"/>
</dbReference>
<dbReference type="PANTHER" id="PTHR30349:SF90">
    <property type="entry name" value="TYROSINE RECOMBINASE XERD"/>
    <property type="match status" value="1"/>
</dbReference>
<keyword evidence="4 9" id="KW-0159">Chromosome partition</keyword>
<feature type="active site" description="O-(3'-phospho-DNA)-tyrosine intermediate" evidence="9">
    <location>
        <position position="285"/>
    </location>
</feature>
<protein>
    <recommendedName>
        <fullName evidence="9">Tyrosine recombinase XerC</fullName>
    </recommendedName>
</protein>
<feature type="domain" description="Core-binding (CB)" evidence="12">
    <location>
        <begin position="6"/>
        <end position="91"/>
    </location>
</feature>
<evidence type="ECO:0000256" key="9">
    <source>
        <dbReference type="HAMAP-Rule" id="MF_01808"/>
    </source>
</evidence>
<evidence type="ECO:0000259" key="11">
    <source>
        <dbReference type="PROSITE" id="PS51898"/>
    </source>
</evidence>
<keyword evidence="3 9" id="KW-0132">Cell division</keyword>
<evidence type="ECO:0000256" key="8">
    <source>
        <dbReference type="ARBA" id="ARBA00023306"/>
    </source>
</evidence>
<accession>E0TDQ5</accession>
<comment type="subunit">
    <text evidence="9">Forms a cyclic heterotetrameric complex composed of two molecules of XerC and two molecules of XerD.</text>
</comment>
<dbReference type="HOGENOM" id="CLU_027562_9_0_5"/>
<comment type="similarity">
    <text evidence="9">Belongs to the 'phage' integrase family. XerC subfamily.</text>
</comment>
<dbReference type="GO" id="GO:0009037">
    <property type="term" value="F:tyrosine-based site-specific recombinase activity"/>
    <property type="evidence" value="ECO:0007669"/>
    <property type="project" value="UniProtKB-UniRule"/>
</dbReference>
<dbReference type="eggNOG" id="COG4974">
    <property type="taxonomic scope" value="Bacteria"/>
</dbReference>
<evidence type="ECO:0000256" key="5">
    <source>
        <dbReference type="ARBA" id="ARBA00022908"/>
    </source>
</evidence>
<organism evidence="13 14">
    <name type="scientific">Parvularcula bermudensis (strain ATCC BAA-594 / HTCC2503 / KCTC 12087)</name>
    <dbReference type="NCBI Taxonomy" id="314260"/>
    <lineage>
        <taxon>Bacteria</taxon>
        <taxon>Pseudomonadati</taxon>
        <taxon>Pseudomonadota</taxon>
        <taxon>Alphaproteobacteria</taxon>
        <taxon>Parvularculales</taxon>
        <taxon>Parvularculaceae</taxon>
        <taxon>Parvularcula</taxon>
    </lineage>
</organism>
<evidence type="ECO:0000259" key="12">
    <source>
        <dbReference type="PROSITE" id="PS51900"/>
    </source>
</evidence>
<dbReference type="InterPro" id="IPR004107">
    <property type="entry name" value="Integrase_SAM-like_N"/>
</dbReference>
<feature type="domain" description="Tyr recombinase" evidence="11">
    <location>
        <begin position="112"/>
        <end position="298"/>
    </location>
</feature>
<dbReference type="RefSeq" id="WP_013300945.1">
    <property type="nucleotide sequence ID" value="NC_014414.1"/>
</dbReference>
<dbReference type="HAMAP" id="MF_01808">
    <property type="entry name" value="Recomb_XerC_XerD"/>
    <property type="match status" value="1"/>
</dbReference>
<dbReference type="PROSITE" id="PS51900">
    <property type="entry name" value="CB"/>
    <property type="match status" value="1"/>
</dbReference>
<dbReference type="NCBIfam" id="NF001399">
    <property type="entry name" value="PRK00283.1"/>
    <property type="match status" value="1"/>
</dbReference>
<dbReference type="InterPro" id="IPR044068">
    <property type="entry name" value="CB"/>
</dbReference>
<evidence type="ECO:0000256" key="10">
    <source>
        <dbReference type="SAM" id="MobiDB-lite"/>
    </source>
</evidence>
<comment type="subcellular location">
    <subcellularLocation>
        <location evidence="1 9">Cytoplasm</location>
    </subcellularLocation>
</comment>
<keyword evidence="14" id="KW-1185">Reference proteome</keyword>
<keyword evidence="8 9" id="KW-0131">Cell cycle</keyword>
<keyword evidence="2 9" id="KW-0963">Cytoplasm</keyword>
<dbReference type="EMBL" id="CP002156">
    <property type="protein sequence ID" value="ADM09971.1"/>
    <property type="molecule type" value="Genomic_DNA"/>
</dbReference>
<dbReference type="OrthoDB" id="9801717at2"/>
<dbReference type="Proteomes" id="UP000001302">
    <property type="component" value="Chromosome"/>
</dbReference>
<comment type="function">
    <text evidence="9">Site-specific tyrosine recombinase, which acts by catalyzing the cutting and rejoining of the recombining DNA molecules. The XerC-XerD complex is essential to convert dimers of the bacterial chromosome into monomers to permit their segregation at cell division. It also contributes to the segregational stability of plasmids.</text>
</comment>
<dbReference type="PANTHER" id="PTHR30349">
    <property type="entry name" value="PHAGE INTEGRASE-RELATED"/>
    <property type="match status" value="1"/>
</dbReference>
<dbReference type="AlphaFoldDB" id="E0TDQ5"/>
<dbReference type="Pfam" id="PF00589">
    <property type="entry name" value="Phage_integrase"/>
    <property type="match status" value="1"/>
</dbReference>
<dbReference type="GO" id="GO:0003677">
    <property type="term" value="F:DNA binding"/>
    <property type="evidence" value="ECO:0007669"/>
    <property type="project" value="UniProtKB-UniRule"/>
</dbReference>
<evidence type="ECO:0000256" key="7">
    <source>
        <dbReference type="ARBA" id="ARBA00023172"/>
    </source>
</evidence>
<feature type="active site" evidence="9">
    <location>
        <position position="276"/>
    </location>
</feature>
<dbReference type="STRING" id="314260.PB2503_09594"/>
<feature type="active site" evidence="9">
    <location>
        <position position="156"/>
    </location>
</feature>
<dbReference type="InterPro" id="IPR010998">
    <property type="entry name" value="Integrase_recombinase_N"/>
</dbReference>
<evidence type="ECO:0000256" key="1">
    <source>
        <dbReference type="ARBA" id="ARBA00004496"/>
    </source>
</evidence>
<evidence type="ECO:0000313" key="13">
    <source>
        <dbReference type="EMBL" id="ADM09971.1"/>
    </source>
</evidence>
<dbReference type="InterPro" id="IPR013762">
    <property type="entry name" value="Integrase-like_cat_sf"/>
</dbReference>
<proteinExistence type="inferred from homology"/>
<gene>
    <name evidence="9" type="primary">xerC</name>
    <name evidence="13" type="ordered locus">PB2503_09594</name>
</gene>
<dbReference type="InterPro" id="IPR011010">
    <property type="entry name" value="DNA_brk_join_enz"/>
</dbReference>
<keyword evidence="7 9" id="KW-0233">DNA recombination</keyword>
<evidence type="ECO:0000256" key="4">
    <source>
        <dbReference type="ARBA" id="ARBA00022829"/>
    </source>
</evidence>
<reference evidence="14" key="1">
    <citation type="submission" date="2010-08" db="EMBL/GenBank/DDBJ databases">
        <title>Genome sequence of Parvularcula bermudensis HTCC2503.</title>
        <authorList>
            <person name="Kang D.-M."/>
            <person name="Oh H.-M."/>
            <person name="Cho J.-C."/>
        </authorList>
    </citation>
    <scope>NUCLEOTIDE SEQUENCE [LARGE SCALE GENOMIC DNA]</scope>
    <source>
        <strain evidence="14">ATCC BAA-594 / HTCC2503 / KCTC 12087</strain>
    </source>
</reference>
<dbReference type="InterPro" id="IPR050090">
    <property type="entry name" value="Tyrosine_recombinase_XerCD"/>
</dbReference>
<sequence length="323" mass="35209">MTAIGPTDRRPLDLFLDMMAVERGASPRTLRNYGRDLERVSVFLFQRGTSLLRATAADLSAYIDHLHGQGRSAATAALCLSALRQFYLFAYTEGMREDNPAELVDRPKARRPLPKILSIDEAASLLDLARDEAACMKPGPLRLHALLEVLYATGLRVSELCSLPRGAVRAGEPWMTVLGKGQKERLVPLTDGAVMAVSHYVAVQTDAERASAFLFPSRGKTGHITTARVAQLLKELSARAGIDPTRVSPHVLRHAFASHLLEGGADLRIVQQLLGHADISTTQIYTHIGSGSLAKTLEHRHPLGNTGNRQQTRYGMGPAKRLG</sequence>
<name>E0TDQ5_PARBH</name>
<evidence type="ECO:0000256" key="2">
    <source>
        <dbReference type="ARBA" id="ARBA00022490"/>
    </source>
</evidence>
<feature type="active site" evidence="9">
    <location>
        <position position="180"/>
    </location>
</feature>
<feature type="region of interest" description="Disordered" evidence="10">
    <location>
        <begin position="299"/>
        <end position="323"/>
    </location>
</feature>
<dbReference type="GO" id="GO:0006313">
    <property type="term" value="P:DNA transposition"/>
    <property type="evidence" value="ECO:0007669"/>
    <property type="project" value="UniProtKB-UniRule"/>
</dbReference>
<feature type="active site" evidence="9">
    <location>
        <position position="253"/>
    </location>
</feature>
<evidence type="ECO:0000256" key="3">
    <source>
        <dbReference type="ARBA" id="ARBA00022618"/>
    </source>
</evidence>
<evidence type="ECO:0000256" key="6">
    <source>
        <dbReference type="ARBA" id="ARBA00023125"/>
    </source>
</evidence>
<dbReference type="GO" id="GO:0005737">
    <property type="term" value="C:cytoplasm"/>
    <property type="evidence" value="ECO:0007669"/>
    <property type="project" value="UniProtKB-SubCell"/>
</dbReference>
<dbReference type="InterPro" id="IPR002104">
    <property type="entry name" value="Integrase_catalytic"/>
</dbReference>
<keyword evidence="5 9" id="KW-0229">DNA integration</keyword>
<evidence type="ECO:0000313" key="14">
    <source>
        <dbReference type="Proteomes" id="UP000001302"/>
    </source>
</evidence>
<dbReference type="GO" id="GO:0007059">
    <property type="term" value="P:chromosome segregation"/>
    <property type="evidence" value="ECO:0007669"/>
    <property type="project" value="UniProtKB-UniRule"/>
</dbReference>
<reference evidence="13 14" key="2">
    <citation type="journal article" date="2011" name="J. Bacteriol.">
        <title>Complete genome sequence of strain HTCC2503T of Parvularcula bermudensis, the type species of the order "Parvularculales" in the class Alphaproteobacteria.</title>
        <authorList>
            <person name="Oh H.M."/>
            <person name="Kang I."/>
            <person name="Vergin K.L."/>
            <person name="Kang D."/>
            <person name="Rhee K.H."/>
            <person name="Giovannoni S.J."/>
            <person name="Cho J.C."/>
        </authorList>
    </citation>
    <scope>NUCLEOTIDE SEQUENCE [LARGE SCALE GENOMIC DNA]</scope>
    <source>
        <strain evidence="14">ATCC BAA-594 / HTCC2503 / KCTC 12087</strain>
    </source>
</reference>
<dbReference type="Gene3D" id="1.10.443.10">
    <property type="entry name" value="Intergrase catalytic core"/>
    <property type="match status" value="1"/>
</dbReference>
<dbReference type="KEGG" id="pbr:PB2503_09594"/>
<dbReference type="PROSITE" id="PS51898">
    <property type="entry name" value="TYR_RECOMBINASE"/>
    <property type="match status" value="1"/>
</dbReference>
<dbReference type="Gene3D" id="1.10.150.130">
    <property type="match status" value="1"/>
</dbReference>